<dbReference type="SUPFAM" id="SSF46689">
    <property type="entry name" value="Homeodomain-like"/>
    <property type="match status" value="1"/>
</dbReference>
<dbReference type="FunCoup" id="C7QB28">
    <property type="interactions" value="5"/>
</dbReference>
<keyword evidence="3" id="KW-0804">Transcription</keyword>
<feature type="DNA-binding region" description="H-T-H motif" evidence="4">
    <location>
        <begin position="29"/>
        <end position="48"/>
    </location>
</feature>
<dbReference type="PROSITE" id="PS50977">
    <property type="entry name" value="HTH_TETR_2"/>
    <property type="match status" value="1"/>
</dbReference>
<evidence type="ECO:0000256" key="1">
    <source>
        <dbReference type="ARBA" id="ARBA00023015"/>
    </source>
</evidence>
<evidence type="ECO:0000259" key="5">
    <source>
        <dbReference type="PROSITE" id="PS50977"/>
    </source>
</evidence>
<accession>C7QB28</accession>
<protein>
    <submittedName>
        <fullName evidence="6">Transcriptional regulator, TetR family</fullName>
    </submittedName>
</protein>
<dbReference type="Pfam" id="PF17754">
    <property type="entry name" value="TetR_C_14"/>
    <property type="match status" value="1"/>
</dbReference>
<dbReference type="GO" id="GO:0000976">
    <property type="term" value="F:transcription cis-regulatory region binding"/>
    <property type="evidence" value="ECO:0007669"/>
    <property type="project" value="TreeGrafter"/>
</dbReference>
<dbReference type="PANTHER" id="PTHR30055">
    <property type="entry name" value="HTH-TYPE TRANSCRIPTIONAL REGULATOR RUTR"/>
    <property type="match status" value="1"/>
</dbReference>
<dbReference type="Pfam" id="PF00440">
    <property type="entry name" value="TetR_N"/>
    <property type="match status" value="1"/>
</dbReference>
<name>C7QB28_CATAD</name>
<gene>
    <name evidence="6" type="ordered locus">Caci_7494</name>
</gene>
<reference evidence="6 7" key="1">
    <citation type="journal article" date="2009" name="Stand. Genomic Sci.">
        <title>Complete genome sequence of Catenulispora acidiphila type strain (ID 139908).</title>
        <authorList>
            <person name="Copeland A."/>
            <person name="Lapidus A."/>
            <person name="Glavina Del Rio T."/>
            <person name="Nolan M."/>
            <person name="Lucas S."/>
            <person name="Chen F."/>
            <person name="Tice H."/>
            <person name="Cheng J.F."/>
            <person name="Bruce D."/>
            <person name="Goodwin L."/>
            <person name="Pitluck S."/>
            <person name="Mikhailova N."/>
            <person name="Pati A."/>
            <person name="Ivanova N."/>
            <person name="Mavromatis K."/>
            <person name="Chen A."/>
            <person name="Palaniappan K."/>
            <person name="Chain P."/>
            <person name="Land M."/>
            <person name="Hauser L."/>
            <person name="Chang Y.J."/>
            <person name="Jeffries C.D."/>
            <person name="Chertkov O."/>
            <person name="Brettin T."/>
            <person name="Detter J.C."/>
            <person name="Han C."/>
            <person name="Ali Z."/>
            <person name="Tindall B.J."/>
            <person name="Goker M."/>
            <person name="Bristow J."/>
            <person name="Eisen J.A."/>
            <person name="Markowitz V."/>
            <person name="Hugenholtz P."/>
            <person name="Kyrpides N.C."/>
            <person name="Klenk H.P."/>
        </authorList>
    </citation>
    <scope>NUCLEOTIDE SEQUENCE [LARGE SCALE GENOMIC DNA]</scope>
    <source>
        <strain evidence="7">DSM 44928 / JCM 14897 / NBRC 102108 / NRRL B-24433 / ID139908</strain>
    </source>
</reference>
<evidence type="ECO:0000313" key="7">
    <source>
        <dbReference type="Proteomes" id="UP000000851"/>
    </source>
</evidence>
<dbReference type="RefSeq" id="WP_015796044.1">
    <property type="nucleotide sequence ID" value="NC_013131.1"/>
</dbReference>
<dbReference type="PRINTS" id="PR00455">
    <property type="entry name" value="HTHTETR"/>
</dbReference>
<dbReference type="InterPro" id="IPR041347">
    <property type="entry name" value="MftR_C"/>
</dbReference>
<dbReference type="EMBL" id="CP001700">
    <property type="protein sequence ID" value="ACU76319.1"/>
    <property type="molecule type" value="Genomic_DNA"/>
</dbReference>
<organism evidence="6 7">
    <name type="scientific">Catenulispora acidiphila (strain DSM 44928 / JCM 14897 / NBRC 102108 / NRRL B-24433 / ID139908)</name>
    <dbReference type="NCBI Taxonomy" id="479433"/>
    <lineage>
        <taxon>Bacteria</taxon>
        <taxon>Bacillati</taxon>
        <taxon>Actinomycetota</taxon>
        <taxon>Actinomycetes</taxon>
        <taxon>Catenulisporales</taxon>
        <taxon>Catenulisporaceae</taxon>
        <taxon>Catenulispora</taxon>
    </lineage>
</organism>
<dbReference type="InterPro" id="IPR050109">
    <property type="entry name" value="HTH-type_TetR-like_transc_reg"/>
</dbReference>
<dbReference type="STRING" id="479433.Caci_7494"/>
<keyword evidence="7" id="KW-1185">Reference proteome</keyword>
<dbReference type="InParanoid" id="C7QB28"/>
<dbReference type="KEGG" id="cai:Caci_7494"/>
<dbReference type="Gene3D" id="1.10.357.10">
    <property type="entry name" value="Tetracycline Repressor, domain 2"/>
    <property type="match status" value="1"/>
</dbReference>
<proteinExistence type="predicted"/>
<dbReference type="GO" id="GO:0003700">
    <property type="term" value="F:DNA-binding transcription factor activity"/>
    <property type="evidence" value="ECO:0007669"/>
    <property type="project" value="TreeGrafter"/>
</dbReference>
<keyword evidence="1" id="KW-0805">Transcription regulation</keyword>
<evidence type="ECO:0000313" key="6">
    <source>
        <dbReference type="EMBL" id="ACU76319.1"/>
    </source>
</evidence>
<sequence>MSRWPSNPRGRLEQAAMDLFVERGYDQTTVAEIAERAGLTERTFFRHFSDKREVLFQGGELLQEAMVQTLAGTPPEVGPFDAVRAAITCVATFFDERHDRSQLRQGIIDAHPELQEREVAKMAKIAGALAEGLRARGVGEPDARLAADAGIAVFRASFAQWVRSEAGEMGKTMGECFAALENLVESGH</sequence>
<keyword evidence="2 4" id="KW-0238">DNA-binding</keyword>
<dbReference type="eggNOG" id="COG1309">
    <property type="taxonomic scope" value="Bacteria"/>
</dbReference>
<evidence type="ECO:0000256" key="2">
    <source>
        <dbReference type="ARBA" id="ARBA00023125"/>
    </source>
</evidence>
<evidence type="ECO:0000256" key="3">
    <source>
        <dbReference type="ARBA" id="ARBA00023163"/>
    </source>
</evidence>
<dbReference type="InterPro" id="IPR001647">
    <property type="entry name" value="HTH_TetR"/>
</dbReference>
<evidence type="ECO:0000256" key="4">
    <source>
        <dbReference type="PROSITE-ProRule" id="PRU00335"/>
    </source>
</evidence>
<dbReference type="HOGENOM" id="CLU_069356_2_2_11"/>
<dbReference type="PROSITE" id="PS01081">
    <property type="entry name" value="HTH_TETR_1"/>
    <property type="match status" value="1"/>
</dbReference>
<feature type="domain" description="HTH tetR-type" evidence="5">
    <location>
        <begin position="6"/>
        <end position="66"/>
    </location>
</feature>
<dbReference type="InterPro" id="IPR009057">
    <property type="entry name" value="Homeodomain-like_sf"/>
</dbReference>
<dbReference type="PANTHER" id="PTHR30055:SF238">
    <property type="entry name" value="MYCOFACTOCIN BIOSYNTHESIS TRANSCRIPTIONAL REGULATOR MFTR-RELATED"/>
    <property type="match status" value="1"/>
</dbReference>
<dbReference type="Proteomes" id="UP000000851">
    <property type="component" value="Chromosome"/>
</dbReference>
<dbReference type="AlphaFoldDB" id="C7QB28"/>
<dbReference type="InterPro" id="IPR023772">
    <property type="entry name" value="DNA-bd_HTH_TetR-type_CS"/>
</dbReference>